<dbReference type="AlphaFoldDB" id="F2L4A1"/>
<dbReference type="EMBL" id="CP002590">
    <property type="protein sequence ID" value="AEA12157.1"/>
    <property type="molecule type" value="Genomic_DNA"/>
</dbReference>
<proteinExistence type="predicted"/>
<gene>
    <name evidence="1" type="ordered locus">TUZN_0665</name>
</gene>
<keyword evidence="2" id="KW-1185">Reference proteome</keyword>
<evidence type="ECO:0000313" key="1">
    <source>
        <dbReference type="EMBL" id="AEA12157.1"/>
    </source>
</evidence>
<evidence type="ECO:0000313" key="2">
    <source>
        <dbReference type="Proteomes" id="UP000008138"/>
    </source>
</evidence>
<dbReference type="HOGENOM" id="CLU_1943931_0_0_2"/>
<dbReference type="GeneID" id="10360206"/>
<dbReference type="STRING" id="999630.TUZN_0665"/>
<reference evidence="1 2" key="1">
    <citation type="journal article" date="2011" name="J. Bacteriol.">
        <title>Complete genome sequence of the thermoacidophilic crenarchaeon Thermoproteus uzoniensis 768-20.</title>
        <authorList>
            <person name="Mardanov A.V."/>
            <person name="Gumerov V.M."/>
            <person name="Beletsky A.V."/>
            <person name="Prokofeva M.I."/>
            <person name="Bonch-Osmolovskaya E.A."/>
            <person name="Ravin N.V."/>
            <person name="Skryabin K.G."/>
        </authorList>
    </citation>
    <scope>NUCLEOTIDE SEQUENCE [LARGE SCALE GENOMIC DNA]</scope>
    <source>
        <strain evidence="1 2">768-20</strain>
    </source>
</reference>
<sequence>MGVRSVALLRVGKDFGVVMLEMKVVGLRELDEEPRDVVGDMLEIEKEVLRIMPELSSMSHSDAVVEDGGRRFYVARFYLNNARVEYVLLISPKNSLRGLIRKFVEQGWSVKFLVEKKTAAKKPYWR</sequence>
<dbReference type="Proteomes" id="UP000008138">
    <property type="component" value="Chromosome"/>
</dbReference>
<dbReference type="RefSeq" id="WP_013679493.1">
    <property type="nucleotide sequence ID" value="NC_015315.1"/>
</dbReference>
<dbReference type="KEGG" id="tuz:TUZN_0665"/>
<protein>
    <submittedName>
        <fullName evidence="1">Uncharacterized protein</fullName>
    </submittedName>
</protein>
<dbReference type="OrthoDB" id="24756at2157"/>
<reference key="2">
    <citation type="submission" date="2011-03" db="EMBL/GenBank/DDBJ databases">
        <title>Complete genome sequence of the thermoacidophilic crenarchaeon Thermoproteus uzoniensis 768-20.</title>
        <authorList>
            <person name="Mardanov A.V."/>
            <person name="Gumerov V.M."/>
            <person name="Beletsky A.V."/>
            <person name="Prokofeva M.I."/>
            <person name="Bonch-Osmolovskaya E.A."/>
            <person name="Ravin N.V."/>
            <person name="Skryabin K.G."/>
        </authorList>
    </citation>
    <scope>NUCLEOTIDE SEQUENCE</scope>
    <source>
        <strain>768-20</strain>
    </source>
</reference>
<name>F2L4A1_THEU7</name>
<dbReference type="eggNOG" id="arCOG05650">
    <property type="taxonomic scope" value="Archaea"/>
</dbReference>
<organism evidence="1 2">
    <name type="scientific">Thermoproteus uzoniensis (strain 768-20)</name>
    <dbReference type="NCBI Taxonomy" id="999630"/>
    <lineage>
        <taxon>Archaea</taxon>
        <taxon>Thermoproteota</taxon>
        <taxon>Thermoprotei</taxon>
        <taxon>Thermoproteales</taxon>
        <taxon>Thermoproteaceae</taxon>
        <taxon>Thermoproteus</taxon>
    </lineage>
</organism>
<accession>F2L4A1</accession>